<keyword evidence="3" id="KW-1185">Reference proteome</keyword>
<accession>A0ABD0YMG3</accession>
<keyword evidence="1" id="KW-1133">Transmembrane helix</keyword>
<dbReference type="AlphaFoldDB" id="A0ABD0YMG3"/>
<evidence type="ECO:0000313" key="3">
    <source>
        <dbReference type="Proteomes" id="UP001558652"/>
    </source>
</evidence>
<keyword evidence="1" id="KW-0812">Transmembrane</keyword>
<proteinExistence type="predicted"/>
<keyword evidence="1" id="KW-0472">Membrane</keyword>
<protein>
    <submittedName>
        <fullName evidence="2">Uncharacterized protein</fullName>
    </submittedName>
</protein>
<comment type="caution">
    <text evidence="2">The sequence shown here is derived from an EMBL/GenBank/DDBJ whole genome shotgun (WGS) entry which is preliminary data.</text>
</comment>
<evidence type="ECO:0000313" key="2">
    <source>
        <dbReference type="EMBL" id="KAL1132407.1"/>
    </source>
</evidence>
<organism evidence="2 3">
    <name type="scientific">Ranatra chinensis</name>
    <dbReference type="NCBI Taxonomy" id="642074"/>
    <lineage>
        <taxon>Eukaryota</taxon>
        <taxon>Metazoa</taxon>
        <taxon>Ecdysozoa</taxon>
        <taxon>Arthropoda</taxon>
        <taxon>Hexapoda</taxon>
        <taxon>Insecta</taxon>
        <taxon>Pterygota</taxon>
        <taxon>Neoptera</taxon>
        <taxon>Paraneoptera</taxon>
        <taxon>Hemiptera</taxon>
        <taxon>Heteroptera</taxon>
        <taxon>Panheteroptera</taxon>
        <taxon>Nepomorpha</taxon>
        <taxon>Nepidae</taxon>
        <taxon>Ranatrinae</taxon>
        <taxon>Ranatra</taxon>
    </lineage>
</organism>
<name>A0ABD0YMG3_9HEMI</name>
<reference evidence="2 3" key="1">
    <citation type="submission" date="2024-07" db="EMBL/GenBank/DDBJ databases">
        <title>Chromosome-level genome assembly of the water stick insect Ranatra chinensis (Heteroptera: Nepidae).</title>
        <authorList>
            <person name="Liu X."/>
        </authorList>
    </citation>
    <scope>NUCLEOTIDE SEQUENCE [LARGE SCALE GENOMIC DNA]</scope>
    <source>
        <strain evidence="2">Cailab_2021Rc</strain>
        <tissue evidence="2">Muscle</tissue>
    </source>
</reference>
<dbReference type="EMBL" id="JBFDAA010000005">
    <property type="protein sequence ID" value="KAL1132407.1"/>
    <property type="molecule type" value="Genomic_DNA"/>
</dbReference>
<feature type="transmembrane region" description="Helical" evidence="1">
    <location>
        <begin position="106"/>
        <end position="133"/>
    </location>
</feature>
<evidence type="ECO:0000256" key="1">
    <source>
        <dbReference type="SAM" id="Phobius"/>
    </source>
</evidence>
<gene>
    <name evidence="2" type="ORF">AAG570_010362</name>
</gene>
<dbReference type="Proteomes" id="UP001558652">
    <property type="component" value="Unassembled WGS sequence"/>
</dbReference>
<sequence length="173" mass="19342">MTIPMESHDQILKKRIYMLSSFFERQSIIESLEKSISKNKSRFLRYEDLISAIAQLMIHWGALGSHPAQKSPQYYPLISGVLTALLPPLGKIGLKLGFLALNFLGLLLVGSVFTTAVCTFTPLCTISFLGLGFNRESVRSIVTQDNLLQASRFVTDAIEKFKAMQKKPKTKSD</sequence>